<dbReference type="Proteomes" id="UP000070544">
    <property type="component" value="Unassembled WGS sequence"/>
</dbReference>
<name>A0A139AZT1_GONPJ</name>
<keyword evidence="4" id="KW-1185">Reference proteome</keyword>
<evidence type="ECO:0000256" key="1">
    <source>
        <dbReference type="SAM" id="MobiDB-lite"/>
    </source>
</evidence>
<keyword evidence="2" id="KW-0472">Membrane</keyword>
<feature type="transmembrane region" description="Helical" evidence="2">
    <location>
        <begin position="21"/>
        <end position="39"/>
    </location>
</feature>
<accession>A0A139AZT1</accession>
<evidence type="ECO:0000256" key="2">
    <source>
        <dbReference type="SAM" id="Phobius"/>
    </source>
</evidence>
<dbReference type="EMBL" id="KQ965731">
    <property type="protein sequence ID" value="KXS22248.1"/>
    <property type="molecule type" value="Genomic_DNA"/>
</dbReference>
<reference evidence="3 4" key="1">
    <citation type="journal article" date="2015" name="Genome Biol. Evol.">
        <title>Phylogenomic analyses indicate that early fungi evolved digesting cell walls of algal ancestors of land plants.</title>
        <authorList>
            <person name="Chang Y."/>
            <person name="Wang S."/>
            <person name="Sekimoto S."/>
            <person name="Aerts A.L."/>
            <person name="Choi C."/>
            <person name="Clum A."/>
            <person name="LaButti K.M."/>
            <person name="Lindquist E.A."/>
            <person name="Yee Ngan C."/>
            <person name="Ohm R.A."/>
            <person name="Salamov A.A."/>
            <person name="Grigoriev I.V."/>
            <person name="Spatafora J.W."/>
            <person name="Berbee M.L."/>
        </authorList>
    </citation>
    <scope>NUCLEOTIDE SEQUENCE [LARGE SCALE GENOMIC DNA]</scope>
    <source>
        <strain evidence="3 4">JEL478</strain>
    </source>
</reference>
<organism evidence="3 4">
    <name type="scientific">Gonapodya prolifera (strain JEL478)</name>
    <name type="common">Monoblepharis prolifera</name>
    <dbReference type="NCBI Taxonomy" id="1344416"/>
    <lineage>
        <taxon>Eukaryota</taxon>
        <taxon>Fungi</taxon>
        <taxon>Fungi incertae sedis</taxon>
        <taxon>Chytridiomycota</taxon>
        <taxon>Chytridiomycota incertae sedis</taxon>
        <taxon>Monoblepharidomycetes</taxon>
        <taxon>Monoblepharidales</taxon>
        <taxon>Gonapodyaceae</taxon>
        <taxon>Gonapodya</taxon>
    </lineage>
</organism>
<evidence type="ECO:0000313" key="3">
    <source>
        <dbReference type="EMBL" id="KXS22248.1"/>
    </source>
</evidence>
<feature type="transmembrane region" description="Helical" evidence="2">
    <location>
        <begin position="175"/>
        <end position="195"/>
    </location>
</feature>
<gene>
    <name evidence="3" type="ORF">M427DRAFT_26858</name>
</gene>
<feature type="compositionally biased region" description="Polar residues" evidence="1">
    <location>
        <begin position="205"/>
        <end position="227"/>
    </location>
</feature>
<sequence length="239" mass="26228">MTRRADGDREQRIDLSAFDGLRGINSLIVVLGHILTFWVPGLASAYVPVFGLDHFAIGMAFGYTAQRSPASRHVVLSELCSLVVLSSIVACEVVTEAARPPPNQLSPSMLITRLYYSYGSKFTLPFGRGLWLLARSHPENNGPTKRWCIWAVAGDAVPLQSYFDIIWLYGRFPTWSIISLTAAALFVSVLAHYAVEKPLRSVINKRTQSHSDNNGTKIASRANQVQPDTLPGPVTSSQA</sequence>
<feature type="region of interest" description="Disordered" evidence="1">
    <location>
        <begin position="205"/>
        <end position="239"/>
    </location>
</feature>
<keyword evidence="2" id="KW-0812">Transmembrane</keyword>
<keyword evidence="2" id="KW-1133">Transmembrane helix</keyword>
<evidence type="ECO:0000313" key="4">
    <source>
        <dbReference type="Proteomes" id="UP000070544"/>
    </source>
</evidence>
<dbReference type="AlphaFoldDB" id="A0A139AZT1"/>
<proteinExistence type="predicted"/>
<protein>
    <submittedName>
        <fullName evidence="3">Uncharacterized protein</fullName>
    </submittedName>
</protein>